<evidence type="ECO:0000256" key="4">
    <source>
        <dbReference type="ARBA" id="ARBA00022989"/>
    </source>
</evidence>
<dbReference type="AlphaFoldDB" id="A0A1T4K1Q4"/>
<dbReference type="Proteomes" id="UP000189956">
    <property type="component" value="Unassembled WGS sequence"/>
</dbReference>
<dbReference type="PANTHER" id="PTHR30572:SF18">
    <property type="entry name" value="ABC-TYPE MACROLIDE FAMILY EXPORT SYSTEM PERMEASE COMPONENT 2"/>
    <property type="match status" value="1"/>
</dbReference>
<feature type="domain" description="MacB-like periplasmic core" evidence="8">
    <location>
        <begin position="23"/>
        <end position="251"/>
    </location>
</feature>
<keyword evidence="4 6" id="KW-1133">Transmembrane helix</keyword>
<feature type="domain" description="ABC3 transporter permease C-terminal" evidence="7">
    <location>
        <begin position="298"/>
        <end position="425"/>
    </location>
</feature>
<dbReference type="Pfam" id="PF02687">
    <property type="entry name" value="FtsX"/>
    <property type="match status" value="1"/>
</dbReference>
<keyword evidence="3 6" id="KW-0812">Transmembrane</keyword>
<evidence type="ECO:0000256" key="3">
    <source>
        <dbReference type="ARBA" id="ARBA00022692"/>
    </source>
</evidence>
<reference evidence="9 10" key="1">
    <citation type="submission" date="2017-02" db="EMBL/GenBank/DDBJ databases">
        <authorList>
            <person name="Peterson S.W."/>
        </authorList>
    </citation>
    <scope>NUCLEOTIDE SEQUENCE [LARGE SCALE GENOMIC DNA]</scope>
    <source>
        <strain evidence="9 10">ATCC 700135</strain>
    </source>
</reference>
<name>A0A1T4K1Q4_PORCN</name>
<keyword evidence="5 6" id="KW-0472">Membrane</keyword>
<protein>
    <submittedName>
        <fullName evidence="9">Putative ABC transport system permease protein</fullName>
    </submittedName>
</protein>
<feature type="transmembrane region" description="Helical" evidence="6">
    <location>
        <begin position="390"/>
        <end position="416"/>
    </location>
</feature>
<comment type="subcellular location">
    <subcellularLocation>
        <location evidence="1">Cell membrane</location>
        <topology evidence="1">Multi-pass membrane protein</topology>
    </subcellularLocation>
</comment>
<evidence type="ECO:0000256" key="2">
    <source>
        <dbReference type="ARBA" id="ARBA00022475"/>
    </source>
</evidence>
<dbReference type="PANTHER" id="PTHR30572">
    <property type="entry name" value="MEMBRANE COMPONENT OF TRANSPORTER-RELATED"/>
    <property type="match status" value="1"/>
</dbReference>
<dbReference type="InterPro" id="IPR025857">
    <property type="entry name" value="MacB_PCD"/>
</dbReference>
<dbReference type="InterPro" id="IPR003838">
    <property type="entry name" value="ABC3_permease_C"/>
</dbReference>
<evidence type="ECO:0000256" key="1">
    <source>
        <dbReference type="ARBA" id="ARBA00004651"/>
    </source>
</evidence>
<evidence type="ECO:0000259" key="7">
    <source>
        <dbReference type="Pfam" id="PF02687"/>
    </source>
</evidence>
<dbReference type="InterPro" id="IPR050250">
    <property type="entry name" value="Macrolide_Exporter_MacB"/>
</dbReference>
<evidence type="ECO:0000313" key="9">
    <source>
        <dbReference type="EMBL" id="SJZ36344.1"/>
    </source>
</evidence>
<dbReference type="EMBL" id="FUWL01000004">
    <property type="protein sequence ID" value="SJZ36344.1"/>
    <property type="molecule type" value="Genomic_DNA"/>
</dbReference>
<dbReference type="Pfam" id="PF12704">
    <property type="entry name" value="MacB_PCD"/>
    <property type="match status" value="1"/>
</dbReference>
<keyword evidence="2" id="KW-1003">Cell membrane</keyword>
<accession>A0A1T4K1Q4</accession>
<gene>
    <name evidence="9" type="ORF">SAMN02745205_00511</name>
</gene>
<dbReference type="GO" id="GO:0005886">
    <property type="term" value="C:plasma membrane"/>
    <property type="evidence" value="ECO:0007669"/>
    <property type="project" value="UniProtKB-SubCell"/>
</dbReference>
<evidence type="ECO:0000259" key="8">
    <source>
        <dbReference type="Pfam" id="PF12704"/>
    </source>
</evidence>
<organism evidence="9 10">
    <name type="scientific">Porphyromonas cangingivalis</name>
    <dbReference type="NCBI Taxonomy" id="36874"/>
    <lineage>
        <taxon>Bacteria</taxon>
        <taxon>Pseudomonadati</taxon>
        <taxon>Bacteroidota</taxon>
        <taxon>Bacteroidia</taxon>
        <taxon>Bacteroidales</taxon>
        <taxon>Porphyromonadaceae</taxon>
        <taxon>Porphyromonas</taxon>
    </lineage>
</organism>
<feature type="transmembrane region" description="Helical" evidence="6">
    <location>
        <begin position="296"/>
        <end position="313"/>
    </location>
</feature>
<dbReference type="GO" id="GO:0022857">
    <property type="term" value="F:transmembrane transporter activity"/>
    <property type="evidence" value="ECO:0007669"/>
    <property type="project" value="TreeGrafter"/>
</dbReference>
<sequence length="433" mass="48257">MTDMIKIYFKQTWRLLKENPILSTISILGTALAICMIMVMVMAHEVKNAPYAPEVNRDRMLYVKTMTALHKEDPKESNSANAALSYTLAKECFKPLKTPEAVSIVSFFYDSYAMTTQVGSDDLQRFDKMLVDEVFWDIFDFSFIDGKPFTQADVEAGLPRAVISETVARKVFGTTAVTGKTIVINLTEHLVSGVVRDVTPLATAAYAQIWTPIHKGVLPSDFISNINGVCSVLILAKSSKDFDKIREEAETLRVKHNDAQPEYIAYYREQPDNHFTFLQRVAANVTPDVASVKRQYAILIALLLIVPAINLSGMTTSRMRKRLSELGVRRAFGAKRSDLLSQVLWESLVQTLLGGLIGIFLSFVSSYAFADIIYGGREMASKMGGISISPFALLSPMVFVYAILFCLVLNLLSALYPAWRTSRQPIVQSLLSK</sequence>
<feature type="transmembrane region" description="Helical" evidence="6">
    <location>
        <begin position="343"/>
        <end position="370"/>
    </location>
</feature>
<evidence type="ECO:0000313" key="10">
    <source>
        <dbReference type="Proteomes" id="UP000189956"/>
    </source>
</evidence>
<evidence type="ECO:0000256" key="6">
    <source>
        <dbReference type="SAM" id="Phobius"/>
    </source>
</evidence>
<proteinExistence type="predicted"/>
<feature type="transmembrane region" description="Helical" evidence="6">
    <location>
        <begin position="21"/>
        <end position="43"/>
    </location>
</feature>
<evidence type="ECO:0000256" key="5">
    <source>
        <dbReference type="ARBA" id="ARBA00023136"/>
    </source>
</evidence>